<dbReference type="AlphaFoldDB" id="A0A7W6D938"/>
<reference evidence="3 4" key="1">
    <citation type="submission" date="2020-08" db="EMBL/GenBank/DDBJ databases">
        <title>Genomic Encyclopedia of Type Strains, Phase IV (KMG-IV): sequencing the most valuable type-strain genomes for metagenomic binning, comparative biology and taxonomic classification.</title>
        <authorList>
            <person name="Goeker M."/>
        </authorList>
    </citation>
    <scope>NUCLEOTIDE SEQUENCE [LARGE SCALE GENOMIC DNA]</scope>
    <source>
        <strain evidence="3 4">DSM 100211</strain>
    </source>
</reference>
<evidence type="ECO:0000259" key="2">
    <source>
        <dbReference type="PROSITE" id="PS51977"/>
    </source>
</evidence>
<dbReference type="GO" id="GO:0003677">
    <property type="term" value="F:DNA binding"/>
    <property type="evidence" value="ECO:0007669"/>
    <property type="project" value="UniProtKB-KW"/>
</dbReference>
<dbReference type="InterPro" id="IPR008893">
    <property type="entry name" value="WGR_domain"/>
</dbReference>
<dbReference type="Proteomes" id="UP000574761">
    <property type="component" value="Unassembled WGS sequence"/>
</dbReference>
<evidence type="ECO:0000313" key="4">
    <source>
        <dbReference type="Proteomes" id="UP000574761"/>
    </source>
</evidence>
<protein>
    <submittedName>
        <fullName evidence="3">Putative DNA-binding WGR domain protein</fullName>
    </submittedName>
</protein>
<dbReference type="Pfam" id="PF05406">
    <property type="entry name" value="WGR"/>
    <property type="match status" value="1"/>
</dbReference>
<dbReference type="InterPro" id="IPR049809">
    <property type="entry name" value="YehF/YfeS-like_WGR"/>
</dbReference>
<dbReference type="RefSeq" id="WP_183806575.1">
    <property type="nucleotide sequence ID" value="NZ_JACIEE010000007.1"/>
</dbReference>
<dbReference type="PROSITE" id="PS51977">
    <property type="entry name" value="WGR"/>
    <property type="match status" value="1"/>
</dbReference>
<keyword evidence="4" id="KW-1185">Reference proteome</keyword>
<feature type="domain" description="WGR" evidence="2">
    <location>
        <begin position="4"/>
        <end position="96"/>
    </location>
</feature>
<comment type="caution">
    <text evidence="3">The sequence shown here is derived from an EMBL/GenBank/DDBJ whole genome shotgun (WGS) entry which is preliminary data.</text>
</comment>
<evidence type="ECO:0000256" key="1">
    <source>
        <dbReference type="SAM" id="MobiDB-lite"/>
    </source>
</evidence>
<gene>
    <name evidence="3" type="ORF">GGQ64_003541</name>
</gene>
<dbReference type="CDD" id="cd07996">
    <property type="entry name" value="WGR_MMR_like"/>
    <property type="match status" value="1"/>
</dbReference>
<feature type="region of interest" description="Disordered" evidence="1">
    <location>
        <begin position="70"/>
        <end position="98"/>
    </location>
</feature>
<accession>A0A7W6D938</accession>
<dbReference type="Gene3D" id="2.20.140.10">
    <property type="entry name" value="WGR domain"/>
    <property type="match status" value="1"/>
</dbReference>
<proteinExistence type="predicted"/>
<keyword evidence="3" id="KW-0238">DNA-binding</keyword>
<evidence type="ECO:0000313" key="3">
    <source>
        <dbReference type="EMBL" id="MBB3978307.1"/>
    </source>
</evidence>
<organism evidence="3 4">
    <name type="scientific">Mycoplana azooxidifex</name>
    <dbReference type="NCBI Taxonomy" id="1636188"/>
    <lineage>
        <taxon>Bacteria</taxon>
        <taxon>Pseudomonadati</taxon>
        <taxon>Pseudomonadota</taxon>
        <taxon>Alphaproteobacteria</taxon>
        <taxon>Hyphomicrobiales</taxon>
        <taxon>Rhizobiaceae</taxon>
        <taxon>Mycoplana</taxon>
    </lineage>
</organism>
<name>A0A7W6D938_9HYPH</name>
<dbReference type="EMBL" id="JACIEE010000007">
    <property type="protein sequence ID" value="MBB3978307.1"/>
    <property type="molecule type" value="Genomic_DNA"/>
</dbReference>
<dbReference type="InterPro" id="IPR036930">
    <property type="entry name" value="WGR_dom_sf"/>
</dbReference>
<dbReference type="SUPFAM" id="SSF142921">
    <property type="entry name" value="WGR domain-like"/>
    <property type="match status" value="1"/>
</dbReference>
<sequence length="98" mass="11167">MNETTTPPNDTIVLRRIDPARNMARYYALTLEPTLFGEVAVMRHWGRIGTRGRSKSCFLGPMEAARTALRRQAERKRRRGYGTADLSSFPYLPEPLSP</sequence>
<dbReference type="SMART" id="SM00773">
    <property type="entry name" value="WGR"/>
    <property type="match status" value="1"/>
</dbReference>